<accession>A0ABW9FLK4</accession>
<sequence>MTTHAHRPAHTTIRADLARSWLLVAATRADAFPRPGAVDAMILDLEDAVAPADKPDARRAVARWLGGDLEAWVRINDATTSHWAEDLDALAGLPGLSGVMLAKTESGGQVEATRDRLPVNTRIITLIESATGLEAAPEIARAEGTFRLAFGSGDFRRDTGMSDDVLAMTYPRSRLVIASRAARLPGGPIDGPTVSANDTILQRDCEATVSLGLTGKLCLHPDQAPVVNRALSPSAHDIAWARDVIAELGTDGEHVRDGSDLPRLAKAKKLTHLAGEFGLT</sequence>
<comment type="caution">
    <text evidence="5">The sequence shown here is derived from an EMBL/GenBank/DDBJ whole genome shotgun (WGS) entry which is preliminary data.</text>
</comment>
<dbReference type="Proteomes" id="UP001629745">
    <property type="component" value="Unassembled WGS sequence"/>
</dbReference>
<protein>
    <submittedName>
        <fullName evidence="5">CoA ester lyase</fullName>
    </submittedName>
</protein>
<dbReference type="InterPro" id="IPR011206">
    <property type="entry name" value="Citrate_lyase_beta/mcl1/mcl2"/>
</dbReference>
<dbReference type="InterPro" id="IPR040442">
    <property type="entry name" value="Pyrv_kinase-like_dom_sf"/>
</dbReference>
<dbReference type="EMBL" id="JBDLNV010000010">
    <property type="protein sequence ID" value="MFM1726412.1"/>
    <property type="molecule type" value="Genomic_DNA"/>
</dbReference>
<feature type="domain" description="HpcH/HpaI aldolase/citrate lyase" evidence="4">
    <location>
        <begin position="38"/>
        <end position="221"/>
    </location>
</feature>
<dbReference type="PIRSF" id="PIRSF015582">
    <property type="entry name" value="Cit_lyase_B"/>
    <property type="match status" value="1"/>
</dbReference>
<dbReference type="Pfam" id="PF03328">
    <property type="entry name" value="HpcH_HpaI"/>
    <property type="match status" value="1"/>
</dbReference>
<evidence type="ECO:0000256" key="2">
    <source>
        <dbReference type="ARBA" id="ARBA00022723"/>
    </source>
</evidence>
<dbReference type="PANTHER" id="PTHR32308:SF10">
    <property type="entry name" value="CITRATE LYASE SUBUNIT BETA"/>
    <property type="match status" value="1"/>
</dbReference>
<evidence type="ECO:0000313" key="5">
    <source>
        <dbReference type="EMBL" id="MFM1726412.1"/>
    </source>
</evidence>
<dbReference type="SUPFAM" id="SSF51621">
    <property type="entry name" value="Phosphoenolpyruvate/pyruvate domain"/>
    <property type="match status" value="1"/>
</dbReference>
<keyword evidence="3" id="KW-0460">Magnesium</keyword>
<keyword evidence="2" id="KW-0479">Metal-binding</keyword>
<evidence type="ECO:0000259" key="4">
    <source>
        <dbReference type="Pfam" id="PF03328"/>
    </source>
</evidence>
<dbReference type="Gene3D" id="3.20.20.60">
    <property type="entry name" value="Phosphoenolpyruvate-binding domains"/>
    <property type="match status" value="1"/>
</dbReference>
<reference evidence="5 6" key="1">
    <citation type="submission" date="2023-11" db="EMBL/GenBank/DDBJ databases">
        <authorList>
            <person name="Val-Calvo J."/>
            <person name="Scortti M."/>
            <person name="Vazquez-Boland J."/>
        </authorList>
    </citation>
    <scope>NUCLEOTIDE SEQUENCE [LARGE SCALE GENOMIC DNA]</scope>
    <source>
        <strain evidence="5 6">PAM 2766</strain>
    </source>
</reference>
<dbReference type="GO" id="GO:0016829">
    <property type="term" value="F:lyase activity"/>
    <property type="evidence" value="ECO:0007669"/>
    <property type="project" value="UniProtKB-KW"/>
</dbReference>
<dbReference type="RefSeq" id="WP_420166866.1">
    <property type="nucleotide sequence ID" value="NZ_JBDLNV010000010.1"/>
</dbReference>
<dbReference type="PANTHER" id="PTHR32308">
    <property type="entry name" value="LYASE BETA SUBUNIT, PUTATIVE (AFU_ORTHOLOGUE AFUA_4G13030)-RELATED"/>
    <property type="match status" value="1"/>
</dbReference>
<evidence type="ECO:0000256" key="3">
    <source>
        <dbReference type="ARBA" id="ARBA00022842"/>
    </source>
</evidence>
<keyword evidence="6" id="KW-1185">Reference proteome</keyword>
<comment type="cofactor">
    <cofactor evidence="1">
        <name>Mg(2+)</name>
        <dbReference type="ChEBI" id="CHEBI:18420"/>
    </cofactor>
</comment>
<dbReference type="InterPro" id="IPR015813">
    <property type="entry name" value="Pyrv/PenolPyrv_kinase-like_dom"/>
</dbReference>
<evidence type="ECO:0000313" key="6">
    <source>
        <dbReference type="Proteomes" id="UP001629745"/>
    </source>
</evidence>
<dbReference type="InterPro" id="IPR005000">
    <property type="entry name" value="Aldolase/citrate-lyase_domain"/>
</dbReference>
<organism evidence="5 6">
    <name type="scientific">Rhodococcus parequi</name>
    <dbReference type="NCBI Taxonomy" id="3137122"/>
    <lineage>
        <taxon>Bacteria</taxon>
        <taxon>Bacillati</taxon>
        <taxon>Actinomycetota</taxon>
        <taxon>Actinomycetes</taxon>
        <taxon>Mycobacteriales</taxon>
        <taxon>Nocardiaceae</taxon>
        <taxon>Rhodococcus</taxon>
    </lineage>
</organism>
<name>A0ABW9FLK4_9NOCA</name>
<gene>
    <name evidence="5" type="ORF">ABEU20_000089</name>
</gene>
<keyword evidence="5" id="KW-0456">Lyase</keyword>
<evidence type="ECO:0000256" key="1">
    <source>
        <dbReference type="ARBA" id="ARBA00001946"/>
    </source>
</evidence>
<proteinExistence type="predicted"/>